<gene>
    <name evidence="1" type="ORF">AOB60_27185</name>
</gene>
<dbReference type="AlphaFoldDB" id="A0A2N8PA32"/>
<sequence>MQFRFQLRGLVGHGLELLRDPGRLQCRCRLPRLGAALRRLCPYGLQLRSERVDTPLLAVAVLLWLHRLSGPFIVSVGLDAQPAGTSAGPEAVVRVVSMQEPLLAVVRIRCAARPQVPGPDS</sequence>
<proteinExistence type="predicted"/>
<evidence type="ECO:0000313" key="1">
    <source>
        <dbReference type="EMBL" id="PNE37888.1"/>
    </source>
</evidence>
<keyword evidence="2" id="KW-1185">Reference proteome</keyword>
<evidence type="ECO:0000313" key="2">
    <source>
        <dbReference type="Proteomes" id="UP000236047"/>
    </source>
</evidence>
<accession>A0A2N8PA32</accession>
<reference evidence="2" key="1">
    <citation type="submission" date="2015-09" db="EMBL/GenBank/DDBJ databases">
        <authorList>
            <person name="Graham D.E."/>
            <person name="Mahan K.M."/>
            <person name="Klingeman D.M."/>
            <person name="Fida T."/>
            <person name="Giannone R.J."/>
            <person name="Hettich R.L."/>
            <person name="Parry R.J."/>
            <person name="Spain J.C."/>
        </authorList>
    </citation>
    <scope>NUCLEOTIDE SEQUENCE [LARGE SCALE GENOMIC DNA]</scope>
    <source>
        <strain evidence="2">JCM 4701</strain>
    </source>
</reference>
<comment type="caution">
    <text evidence="1">The sequence shown here is derived from an EMBL/GenBank/DDBJ whole genome shotgun (WGS) entry which is preliminary data.</text>
</comment>
<dbReference type="EMBL" id="LJSN01000003">
    <property type="protein sequence ID" value="PNE37888.1"/>
    <property type="molecule type" value="Genomic_DNA"/>
</dbReference>
<dbReference type="Proteomes" id="UP000236047">
    <property type="component" value="Unassembled WGS sequence"/>
</dbReference>
<organism evidence="1 2">
    <name type="scientific">Streptomyces noursei</name>
    <name type="common">Streptomyces albulus</name>
    <dbReference type="NCBI Taxonomy" id="1971"/>
    <lineage>
        <taxon>Bacteria</taxon>
        <taxon>Bacillati</taxon>
        <taxon>Actinomycetota</taxon>
        <taxon>Actinomycetes</taxon>
        <taxon>Kitasatosporales</taxon>
        <taxon>Streptomycetaceae</taxon>
        <taxon>Streptomyces</taxon>
    </lineage>
</organism>
<protein>
    <submittedName>
        <fullName evidence="1">Uncharacterized protein</fullName>
    </submittedName>
</protein>
<name>A0A2N8PA32_STRNR</name>